<comment type="similarity">
    <text evidence="4">Belongs to the bZIP family. YAP subfamily.</text>
</comment>
<evidence type="ECO:0000256" key="5">
    <source>
        <dbReference type="SAM" id="MobiDB-lite"/>
    </source>
</evidence>
<evidence type="ECO:0000313" key="7">
    <source>
        <dbReference type="EMBL" id="KKY37758.1"/>
    </source>
</evidence>
<keyword evidence="8" id="KW-1185">Reference proteome</keyword>
<evidence type="ECO:0000256" key="4">
    <source>
        <dbReference type="ARBA" id="ARBA00038132"/>
    </source>
</evidence>
<dbReference type="InterPro" id="IPR023167">
    <property type="entry name" value="Yap1_redox_dom_sf"/>
</dbReference>
<reference evidence="7 8" key="2">
    <citation type="submission" date="2015-05" db="EMBL/GenBank/DDBJ databases">
        <authorList>
            <person name="Morales-Cruz A."/>
            <person name="Amrine K.C."/>
            <person name="Cantu D."/>
        </authorList>
    </citation>
    <scope>NUCLEOTIDE SEQUENCE [LARGE SCALE GENOMIC DNA]</scope>
    <source>
        <strain evidence="7">DA912</strain>
    </source>
</reference>
<dbReference type="PROSITE" id="PS50217">
    <property type="entry name" value="BZIP"/>
    <property type="match status" value="1"/>
</dbReference>
<feature type="region of interest" description="Disordered" evidence="5">
    <location>
        <begin position="251"/>
        <end position="311"/>
    </location>
</feature>
<dbReference type="SMART" id="SM00338">
    <property type="entry name" value="BRLZ"/>
    <property type="match status" value="1"/>
</dbReference>
<dbReference type="FunFam" id="1.20.5.170:FF:000067">
    <property type="entry name" value="BZIP transcription factor"/>
    <property type="match status" value="1"/>
</dbReference>
<reference evidence="7 8" key="1">
    <citation type="submission" date="2015-05" db="EMBL/GenBank/DDBJ databases">
        <title>Distinctive expansion of gene families associated with plant cell wall degradation and secondary metabolism in the genomes of grapevine trunk pathogens.</title>
        <authorList>
            <person name="Lawrence D.P."/>
            <person name="Travadon R."/>
            <person name="Rolshausen P.E."/>
            <person name="Baumgartner K."/>
        </authorList>
    </citation>
    <scope>NUCLEOTIDE SEQUENCE [LARGE SCALE GENOMIC DNA]</scope>
    <source>
        <strain evidence="7">DA912</strain>
    </source>
</reference>
<organism evidence="7 8">
    <name type="scientific">Diaporthe ampelina</name>
    <dbReference type="NCBI Taxonomy" id="1214573"/>
    <lineage>
        <taxon>Eukaryota</taxon>
        <taxon>Fungi</taxon>
        <taxon>Dikarya</taxon>
        <taxon>Ascomycota</taxon>
        <taxon>Pezizomycotina</taxon>
        <taxon>Sordariomycetes</taxon>
        <taxon>Sordariomycetidae</taxon>
        <taxon>Diaporthales</taxon>
        <taxon>Diaporthaceae</taxon>
        <taxon>Diaporthe</taxon>
    </lineage>
</organism>
<sequence length="531" mass="58373">MASTGNPHDFVLTPQQQSLLFAALNSNKQPMASPIPGNLHMSPASFGNSPIQKTDINGFDTSPFLDYDYDINGDTSFDFSFTDGSNAKMIGDLPGSAGSDKSGSETNETEKRSHPDDENEDDGGDAKRQETGEKVSKKPGRKPLTTEPTSKRKAQNRAAQRAFRERKEQHLKNLETKVEELEKASAQSNHENSVLRSQVEKMTNELSEYKKRLSAMVNNRAPSLSGGQRPTFGHAVINNLNDVNFQFEFPKFGQLPGPSPTASNQASTSGRTSNSQSPRNTRSPSDQTSPLTQTSRHGSTGSKSTNGLDSQTKEDLANFSGIFNPPLTNNNVASAARGEEKHPLGNMNQDFSQFANIDMNDMNDMNFLASTNNFQFDPQLFGGYREPQENVLGNGFDDTFFNDAFDVDFTTPYFAPSPAQKKDDLMSRIDAAKNDDATELVQTTDGQLLTCNKIWEKLQSCPKVQNGDFDLDGLCSDLQKKAKCSGSGAVVDESTFKKVMQKYLGKTDKELREGCPNEKLKLDQQAEQLSN</sequence>
<dbReference type="Proteomes" id="UP000034680">
    <property type="component" value="Unassembled WGS sequence"/>
</dbReference>
<evidence type="ECO:0000313" key="8">
    <source>
        <dbReference type="Proteomes" id="UP000034680"/>
    </source>
</evidence>
<dbReference type="GO" id="GO:0090575">
    <property type="term" value="C:RNA polymerase II transcription regulator complex"/>
    <property type="evidence" value="ECO:0007669"/>
    <property type="project" value="TreeGrafter"/>
</dbReference>
<comment type="caution">
    <text evidence="7">The sequence shown here is derived from an EMBL/GenBank/DDBJ whole genome shotgun (WGS) entry which is preliminary data.</text>
</comment>
<dbReference type="Pfam" id="PF00170">
    <property type="entry name" value="bZIP_1"/>
    <property type="match status" value="1"/>
</dbReference>
<dbReference type="InterPro" id="IPR050936">
    <property type="entry name" value="AP-1-like"/>
</dbReference>
<dbReference type="GO" id="GO:0034599">
    <property type="term" value="P:cellular response to oxidative stress"/>
    <property type="evidence" value="ECO:0007669"/>
    <property type="project" value="UniProtKB-ARBA"/>
</dbReference>
<dbReference type="AlphaFoldDB" id="A0A0G2HSD1"/>
<evidence type="ECO:0000256" key="1">
    <source>
        <dbReference type="ARBA" id="ARBA00004123"/>
    </source>
</evidence>
<dbReference type="STRING" id="1214573.A0A0G2HSD1"/>
<dbReference type="Gene3D" id="1.10.238.100">
    <property type="entry name" value="YAP1 redox domain. Chain B"/>
    <property type="match status" value="1"/>
</dbReference>
<evidence type="ECO:0000256" key="3">
    <source>
        <dbReference type="ARBA" id="ARBA00023242"/>
    </source>
</evidence>
<dbReference type="PANTHER" id="PTHR40621">
    <property type="entry name" value="TRANSCRIPTION FACTOR KAPC-RELATED"/>
    <property type="match status" value="1"/>
</dbReference>
<accession>A0A0G2HSD1</accession>
<gene>
    <name evidence="7" type="ORF">UCDDA912_g02193</name>
</gene>
<feature type="compositionally biased region" description="Basic and acidic residues" evidence="5">
    <location>
        <begin position="124"/>
        <end position="136"/>
    </location>
</feature>
<evidence type="ECO:0000256" key="2">
    <source>
        <dbReference type="ARBA" id="ARBA00004496"/>
    </source>
</evidence>
<dbReference type="PANTHER" id="PTHR40621:SF6">
    <property type="entry name" value="AP-1-LIKE TRANSCRIPTION FACTOR YAP1-RELATED"/>
    <property type="match status" value="1"/>
</dbReference>
<dbReference type="InterPro" id="IPR013910">
    <property type="entry name" value="TF_PAP1"/>
</dbReference>
<comment type="subcellular location">
    <subcellularLocation>
        <location evidence="2">Cytoplasm</location>
    </subcellularLocation>
    <subcellularLocation>
        <location evidence="1">Nucleus</location>
    </subcellularLocation>
</comment>
<dbReference type="CDD" id="cd14688">
    <property type="entry name" value="bZIP_YAP"/>
    <property type="match status" value="1"/>
</dbReference>
<dbReference type="InterPro" id="IPR046347">
    <property type="entry name" value="bZIP_sf"/>
</dbReference>
<proteinExistence type="inferred from homology"/>
<feature type="compositionally biased region" description="Polar residues" evidence="5">
    <location>
        <begin position="260"/>
        <end position="310"/>
    </location>
</feature>
<protein>
    <submittedName>
        <fullName evidence="7">Putative ap-1-like protein</fullName>
    </submittedName>
</protein>
<dbReference type="InterPro" id="IPR004827">
    <property type="entry name" value="bZIP"/>
</dbReference>
<evidence type="ECO:0000259" key="6">
    <source>
        <dbReference type="PROSITE" id="PS50217"/>
    </source>
</evidence>
<keyword evidence="3" id="KW-0539">Nucleus</keyword>
<feature type="region of interest" description="Disordered" evidence="5">
    <location>
        <begin position="90"/>
        <end position="169"/>
    </location>
</feature>
<name>A0A0G2HSD1_9PEZI</name>
<dbReference type="Gene3D" id="1.20.5.170">
    <property type="match status" value="1"/>
</dbReference>
<dbReference type="Pfam" id="PF08601">
    <property type="entry name" value="PAP1"/>
    <property type="match status" value="2"/>
</dbReference>
<dbReference type="SUPFAM" id="SSF111430">
    <property type="entry name" value="YAP1 redox domain"/>
    <property type="match status" value="1"/>
</dbReference>
<feature type="domain" description="BZIP" evidence="6">
    <location>
        <begin position="146"/>
        <end position="209"/>
    </location>
</feature>
<dbReference type="GO" id="GO:0005737">
    <property type="term" value="C:cytoplasm"/>
    <property type="evidence" value="ECO:0007669"/>
    <property type="project" value="UniProtKB-SubCell"/>
</dbReference>
<dbReference type="GO" id="GO:0001228">
    <property type="term" value="F:DNA-binding transcription activator activity, RNA polymerase II-specific"/>
    <property type="evidence" value="ECO:0007669"/>
    <property type="project" value="TreeGrafter"/>
</dbReference>
<dbReference type="PROSITE" id="PS00036">
    <property type="entry name" value="BZIP_BASIC"/>
    <property type="match status" value="1"/>
</dbReference>
<dbReference type="SUPFAM" id="SSF57959">
    <property type="entry name" value="Leucine zipper domain"/>
    <property type="match status" value="1"/>
</dbReference>
<dbReference type="OrthoDB" id="5380163at2759"/>
<dbReference type="GO" id="GO:0000976">
    <property type="term" value="F:transcription cis-regulatory region binding"/>
    <property type="evidence" value="ECO:0007669"/>
    <property type="project" value="InterPro"/>
</dbReference>
<dbReference type="EMBL" id="LCUC01000068">
    <property type="protein sequence ID" value="KKY37758.1"/>
    <property type="molecule type" value="Genomic_DNA"/>
</dbReference>